<proteinExistence type="inferred from homology"/>
<protein>
    <recommendedName>
        <fullName evidence="4">methylmalonyl-CoA mutase</fullName>
        <ecNumber evidence="4">5.4.99.2</ecNumber>
    </recommendedName>
</protein>
<evidence type="ECO:0000313" key="10">
    <source>
        <dbReference type="EMBL" id="AIG79810.1"/>
    </source>
</evidence>
<dbReference type="eggNOG" id="COG1884">
    <property type="taxonomic scope" value="Bacteria"/>
</dbReference>
<dbReference type="NCBIfam" id="NF006944">
    <property type="entry name" value="PRK09426.1"/>
    <property type="match status" value="1"/>
</dbReference>
<evidence type="ECO:0000256" key="1">
    <source>
        <dbReference type="ARBA" id="ARBA00001922"/>
    </source>
</evidence>
<accession>A0A075VAB7</accession>
<dbReference type="NCBIfam" id="TIGR00640">
    <property type="entry name" value="acid_CoA_mut_C"/>
    <property type="match status" value="1"/>
</dbReference>
<evidence type="ECO:0000256" key="2">
    <source>
        <dbReference type="ARBA" id="ARBA00008465"/>
    </source>
</evidence>
<dbReference type="SUPFAM" id="SSF52242">
    <property type="entry name" value="Cobalamin (vitamin B12)-binding domain"/>
    <property type="match status" value="1"/>
</dbReference>
<dbReference type="InterPro" id="IPR006099">
    <property type="entry name" value="MeMalonylCoA_mutase_a/b_cat"/>
</dbReference>
<dbReference type="EMBL" id="CP008953">
    <property type="protein sequence ID" value="AIG79810.1"/>
    <property type="molecule type" value="Genomic_DNA"/>
</dbReference>
<dbReference type="FunFam" id="3.20.20.240:FF:000001">
    <property type="entry name" value="Probable methylmalonyl-coa mutase"/>
    <property type="match status" value="1"/>
</dbReference>
<dbReference type="Pfam" id="PF01642">
    <property type="entry name" value="MM_CoA_mutase"/>
    <property type="match status" value="1"/>
</dbReference>
<dbReference type="STRING" id="208439.AJAP_35015"/>
<sequence>MTIPNFAGIELGSPEPGDRPQWTEALHAATGKGPDALAWETPEGIGVKPVYTADDLSGVDFLGTYPGVAPYLRGPYPTMYVNQPWTIRQYAGFSTAEESNAFYRRNLAAGQKGLSVAFDLATHRGYDSDHPRVAGDVGMAGVAIDSIYDMRQLFDGIPLDKMSVSMTMNGAVLPVLALYVVAAEEQGVTPDKLAGTIQNDILKEFMVRNTYIYPPQPSMRIISDIFSFTSRNMPKYNSISISGYHMQEAGATADLELAYTLADGVEYIRAGVEAGLDVDKFAPRLSFFWAIGMNFFMEVAKLRAARLLWAKLVKGFEPKSSKSLSLRTHSQTSGWSLTAQDVYNNVVRTCVEAMAATQGHTQSLHTNALDEALALPTDFSARIARNTQLLLQQESGTTRVIDPWGGSAFVEKLTYDLARKAWGHITEVEQAGGMAKAIDAGIPKLRIEEAAARTQARIDSGRQPVIGVNKYQVTDDEQIDVLKVDNAGVRAQQLEKLRRLREERDEDATQDALRRLTAGAESDGNLLALAIDAARAKATVGEISDSLEKIWGRHSGQIRTISGVYREEVGKTENVEQARELVEKFAEEEGRRPRILVAKMGQDGHDRGQKVIATGFADIGFDVDVGPLFSTPGEVARQAIEADVHVIGVSSLAAGHLSLVPALRAELAEQGREDIIVVVGGVIPPQDYEELRAAGAAAIFGPGTVIAEAAIDLIGQLTAQES</sequence>
<evidence type="ECO:0000313" key="11">
    <source>
        <dbReference type="Proteomes" id="UP000028492"/>
    </source>
</evidence>
<dbReference type="GO" id="GO:0005737">
    <property type="term" value="C:cytoplasm"/>
    <property type="evidence" value="ECO:0007669"/>
    <property type="project" value="TreeGrafter"/>
</dbReference>
<dbReference type="PANTHER" id="PTHR48101">
    <property type="entry name" value="METHYLMALONYL-COA MUTASE, MITOCHONDRIAL-RELATED"/>
    <property type="match status" value="1"/>
</dbReference>
<keyword evidence="5" id="KW-0846">Cobalamin</keyword>
<dbReference type="InterPro" id="IPR016176">
    <property type="entry name" value="Cbl-dep_enz_cat"/>
</dbReference>
<reference evidence="10 11" key="1">
    <citation type="journal article" date="2014" name="J. Biotechnol.">
        <title>Complete genome sequence of the actinobacterium Amycolatopsis japonica MG417-CF17(T) (=DSM 44213T) producing (S,S)-N,N'-ethylenediaminedisuccinic acid.</title>
        <authorList>
            <person name="Stegmann E."/>
            <person name="Albersmeier A."/>
            <person name="Spohn M."/>
            <person name="Gert H."/>
            <person name="Weber T."/>
            <person name="Wohlleben W."/>
            <person name="Kalinowski J."/>
            <person name="Ruckert C."/>
        </authorList>
    </citation>
    <scope>NUCLEOTIDE SEQUENCE [LARGE SCALE GENOMIC DNA]</scope>
    <source>
        <strain evidence="11">MG417-CF17 (DSM 44213)</strain>
    </source>
</reference>
<dbReference type="FunFam" id="3.40.50.280:FF:000002">
    <property type="entry name" value="Methylmalonyl-CoA mutase, mitochondrial"/>
    <property type="match status" value="1"/>
</dbReference>
<dbReference type="eggNOG" id="COG2185">
    <property type="taxonomic scope" value="Bacteria"/>
</dbReference>
<dbReference type="CDD" id="cd03679">
    <property type="entry name" value="MM_CoA_mutase_alpha_like"/>
    <property type="match status" value="1"/>
</dbReference>
<evidence type="ECO:0000256" key="4">
    <source>
        <dbReference type="ARBA" id="ARBA00012398"/>
    </source>
</evidence>
<dbReference type="InterPro" id="IPR006098">
    <property type="entry name" value="MMCoA_mutase_a_cat"/>
</dbReference>
<comment type="cofactor">
    <cofactor evidence="1">
        <name>adenosylcob(III)alamin</name>
        <dbReference type="ChEBI" id="CHEBI:18408"/>
    </cofactor>
</comment>
<dbReference type="GO" id="GO:0031419">
    <property type="term" value="F:cobalamin binding"/>
    <property type="evidence" value="ECO:0007669"/>
    <property type="project" value="UniProtKB-KW"/>
</dbReference>
<dbReference type="GO" id="GO:0004494">
    <property type="term" value="F:methylmalonyl-CoA mutase activity"/>
    <property type="evidence" value="ECO:0007669"/>
    <property type="project" value="UniProtKB-EC"/>
</dbReference>
<evidence type="ECO:0000256" key="8">
    <source>
        <dbReference type="ARBA" id="ARBA00023285"/>
    </source>
</evidence>
<dbReference type="EC" id="5.4.99.2" evidence="4"/>
<keyword evidence="8" id="KW-0170">Cobalt</keyword>
<comment type="subunit">
    <text evidence="3">Heterodimer of an alpha and a beta chain.</text>
</comment>
<evidence type="ECO:0000256" key="7">
    <source>
        <dbReference type="ARBA" id="ARBA00023235"/>
    </source>
</evidence>
<dbReference type="PROSITE" id="PS51332">
    <property type="entry name" value="B12_BINDING"/>
    <property type="match status" value="1"/>
</dbReference>
<dbReference type="HOGENOM" id="CLU_009523_3_1_11"/>
<organism evidence="10 11">
    <name type="scientific">Amycolatopsis japonica</name>
    <dbReference type="NCBI Taxonomy" id="208439"/>
    <lineage>
        <taxon>Bacteria</taxon>
        <taxon>Bacillati</taxon>
        <taxon>Actinomycetota</taxon>
        <taxon>Actinomycetes</taxon>
        <taxon>Pseudonocardiales</taxon>
        <taxon>Pseudonocardiaceae</taxon>
        <taxon>Amycolatopsis</taxon>
        <taxon>Amycolatopsis japonica group</taxon>
    </lineage>
</organism>
<dbReference type="InterPro" id="IPR006159">
    <property type="entry name" value="Acid_CoA_mut_C"/>
</dbReference>
<keyword evidence="11" id="KW-1185">Reference proteome</keyword>
<evidence type="ECO:0000256" key="3">
    <source>
        <dbReference type="ARBA" id="ARBA00011870"/>
    </source>
</evidence>
<evidence type="ECO:0000256" key="6">
    <source>
        <dbReference type="ARBA" id="ARBA00022723"/>
    </source>
</evidence>
<evidence type="ECO:0000259" key="9">
    <source>
        <dbReference type="PROSITE" id="PS51332"/>
    </source>
</evidence>
<dbReference type="Gene3D" id="3.20.20.240">
    <property type="entry name" value="Methylmalonyl-CoA mutase"/>
    <property type="match status" value="1"/>
</dbReference>
<dbReference type="RefSeq" id="WP_038519340.1">
    <property type="nucleotide sequence ID" value="NZ_CP008953.1"/>
</dbReference>
<evidence type="ECO:0000256" key="5">
    <source>
        <dbReference type="ARBA" id="ARBA00022628"/>
    </source>
</evidence>
<name>A0A075VAB7_9PSEU</name>
<dbReference type="InterPro" id="IPR036724">
    <property type="entry name" value="Cobalamin-bd_sf"/>
</dbReference>
<dbReference type="CDD" id="cd02071">
    <property type="entry name" value="MM_CoA_mut_B12_BD"/>
    <property type="match status" value="1"/>
</dbReference>
<dbReference type="NCBIfam" id="TIGR00641">
    <property type="entry name" value="acid_CoA_mut_N"/>
    <property type="match status" value="1"/>
</dbReference>
<dbReference type="GO" id="GO:0019678">
    <property type="term" value="P:propionate metabolic process, methylmalonyl pathway"/>
    <property type="evidence" value="ECO:0007669"/>
    <property type="project" value="TreeGrafter"/>
</dbReference>
<feature type="domain" description="B12-binding" evidence="9">
    <location>
        <begin position="592"/>
        <end position="722"/>
    </location>
</feature>
<dbReference type="InterPro" id="IPR058549">
    <property type="entry name" value="MeMalonylCoA_mutase_a/b_site"/>
</dbReference>
<dbReference type="KEGG" id="aja:AJAP_35015"/>
<dbReference type="PANTHER" id="PTHR48101:SF4">
    <property type="entry name" value="METHYLMALONYL-COA MUTASE, MITOCHONDRIAL"/>
    <property type="match status" value="1"/>
</dbReference>
<dbReference type="GO" id="GO:0046872">
    <property type="term" value="F:metal ion binding"/>
    <property type="evidence" value="ECO:0007669"/>
    <property type="project" value="UniProtKB-KW"/>
</dbReference>
<dbReference type="InterPro" id="IPR006158">
    <property type="entry name" value="Cobalamin-bd"/>
</dbReference>
<dbReference type="Proteomes" id="UP000028492">
    <property type="component" value="Chromosome"/>
</dbReference>
<dbReference type="SUPFAM" id="SSF51703">
    <property type="entry name" value="Cobalamin (vitamin B12)-dependent enzymes"/>
    <property type="match status" value="1"/>
</dbReference>
<dbReference type="PROSITE" id="PS00544">
    <property type="entry name" value="METMALONYL_COA_MUTASE"/>
    <property type="match status" value="1"/>
</dbReference>
<keyword evidence="7 10" id="KW-0413">Isomerase</keyword>
<dbReference type="AlphaFoldDB" id="A0A075VAB7"/>
<keyword evidence="6" id="KW-0479">Metal-binding</keyword>
<gene>
    <name evidence="10" type="primary">mutB</name>
    <name evidence="10" type="ORF">AJAP_35015</name>
</gene>
<comment type="similarity">
    <text evidence="2">Belongs to the methylmalonyl-CoA mutase family.</text>
</comment>
<dbReference type="Pfam" id="PF02310">
    <property type="entry name" value="B12-binding"/>
    <property type="match status" value="1"/>
</dbReference>
<dbReference type="Gene3D" id="3.40.50.280">
    <property type="entry name" value="Cobalamin-binding domain"/>
    <property type="match status" value="1"/>
</dbReference>